<evidence type="ECO:0000313" key="2">
    <source>
        <dbReference type="Proteomes" id="UP001207626"/>
    </source>
</evidence>
<proteinExistence type="predicted"/>
<dbReference type="InterPro" id="IPR006439">
    <property type="entry name" value="HAD-SF_hydro_IA"/>
</dbReference>
<keyword evidence="1" id="KW-0378">Hydrolase</keyword>
<dbReference type="InterPro" id="IPR050155">
    <property type="entry name" value="HAD-like_hydrolase_sf"/>
</dbReference>
<dbReference type="SFLD" id="SFLDS00003">
    <property type="entry name" value="Haloacid_Dehalogenase"/>
    <property type="match status" value="1"/>
</dbReference>
<gene>
    <name evidence="1" type="ORF">M5X09_11270</name>
</gene>
<comment type="caution">
    <text evidence="1">The sequence shown here is derived from an EMBL/GenBank/DDBJ whole genome shotgun (WGS) entry which is preliminary data.</text>
</comment>
<evidence type="ECO:0000313" key="1">
    <source>
        <dbReference type="EMBL" id="MCY9520254.1"/>
    </source>
</evidence>
<reference evidence="1 2" key="1">
    <citation type="submission" date="2022-05" db="EMBL/GenBank/DDBJ databases">
        <title>Genome Sequencing of Bee-Associated Microbes.</title>
        <authorList>
            <person name="Dunlap C."/>
        </authorList>
    </citation>
    <scope>NUCLEOTIDE SEQUENCE [LARGE SCALE GENOMIC DNA]</scope>
    <source>
        <strain evidence="1 2">NRRL NRS-1438</strain>
    </source>
</reference>
<dbReference type="GO" id="GO:0016787">
    <property type="term" value="F:hydrolase activity"/>
    <property type="evidence" value="ECO:0007669"/>
    <property type="project" value="UniProtKB-KW"/>
</dbReference>
<dbReference type="NCBIfam" id="TIGR01549">
    <property type="entry name" value="HAD-SF-IA-v1"/>
    <property type="match status" value="1"/>
</dbReference>
<sequence length="257" mass="28672">MWMVQMNVGGCSAQVRGILFDKDGTLLQFISLWGWWAETVLSGLERELKKEGGELPEQPGYILGVYIEENGSVRKHDRQGPLAMGSPSQMIGIATYLLYKEGVPWNEAVQRVTEVFDYANEQVLDRANIVPISGVVPFLERCRELDLPMAVVTADDKRPSEQHLEKMGIRQYFAAVIGDDCVEHGKPYPDMVELACRELGLQPHEVAVIGDSVGDMEMGHSAGSALQVFIDEERQFDAKPAKADVMIRAYDEIELTL</sequence>
<keyword evidence="2" id="KW-1185">Reference proteome</keyword>
<accession>A0ABT4DSB7</accession>
<dbReference type="SFLD" id="SFLDG01129">
    <property type="entry name" value="C1.5:_HAD__Beta-PGM__Phosphata"/>
    <property type="match status" value="1"/>
</dbReference>
<organism evidence="1 2">
    <name type="scientific">Paenibacillus apiarius</name>
    <dbReference type="NCBI Taxonomy" id="46240"/>
    <lineage>
        <taxon>Bacteria</taxon>
        <taxon>Bacillati</taxon>
        <taxon>Bacillota</taxon>
        <taxon>Bacilli</taxon>
        <taxon>Bacillales</taxon>
        <taxon>Paenibacillaceae</taxon>
        <taxon>Paenibacillus</taxon>
    </lineage>
</organism>
<dbReference type="Gene3D" id="3.40.50.1000">
    <property type="entry name" value="HAD superfamily/HAD-like"/>
    <property type="match status" value="1"/>
</dbReference>
<dbReference type="EMBL" id="JAMDLW010000014">
    <property type="protein sequence ID" value="MCY9520254.1"/>
    <property type="molecule type" value="Genomic_DNA"/>
</dbReference>
<dbReference type="InterPro" id="IPR036412">
    <property type="entry name" value="HAD-like_sf"/>
</dbReference>
<protein>
    <submittedName>
        <fullName evidence="1">HAD family hydrolase</fullName>
    </submittedName>
</protein>
<dbReference type="PANTHER" id="PTHR43434:SF1">
    <property type="entry name" value="PHOSPHOGLYCOLATE PHOSPHATASE"/>
    <property type="match status" value="1"/>
</dbReference>
<dbReference type="SUPFAM" id="SSF56784">
    <property type="entry name" value="HAD-like"/>
    <property type="match status" value="1"/>
</dbReference>
<dbReference type="CDD" id="cd07505">
    <property type="entry name" value="HAD_BPGM-like"/>
    <property type="match status" value="1"/>
</dbReference>
<dbReference type="Pfam" id="PF00702">
    <property type="entry name" value="Hydrolase"/>
    <property type="match status" value="1"/>
</dbReference>
<dbReference type="InterPro" id="IPR023214">
    <property type="entry name" value="HAD_sf"/>
</dbReference>
<name>A0ABT4DSB7_9BACL</name>
<dbReference type="PANTHER" id="PTHR43434">
    <property type="entry name" value="PHOSPHOGLYCOLATE PHOSPHATASE"/>
    <property type="match status" value="1"/>
</dbReference>
<dbReference type="Proteomes" id="UP001207626">
    <property type="component" value="Unassembled WGS sequence"/>
</dbReference>
<dbReference type="PRINTS" id="PR00413">
    <property type="entry name" value="HADHALOGNASE"/>
</dbReference>
<dbReference type="RefSeq" id="WP_254912206.1">
    <property type="nucleotide sequence ID" value="NZ_JAMDLV010000017.1"/>
</dbReference>